<keyword evidence="10" id="KW-0511">Multifunctional enzyme</keyword>
<dbReference type="GO" id="GO:0008360">
    <property type="term" value="P:regulation of cell shape"/>
    <property type="evidence" value="ECO:0007669"/>
    <property type="project" value="UniProtKB-KW"/>
</dbReference>
<comment type="similarity">
    <text evidence="1">In the C-terminal section; belongs to the transpeptidase family.</text>
</comment>
<dbReference type="AlphaFoldDB" id="A0AAU7JXT3"/>
<comment type="catalytic activity">
    <reaction evidence="12">
        <text>Preferential cleavage: (Ac)2-L-Lys-D-Ala-|-D-Ala. Also transpeptidation of peptidyl-alanyl moieties that are N-acyl substituents of D-alanine.</text>
        <dbReference type="EC" id="3.4.16.4"/>
    </reaction>
</comment>
<comment type="similarity">
    <text evidence="2">In the N-terminal section; belongs to the glycosyltransferase 51 family.</text>
</comment>
<evidence type="ECO:0000256" key="15">
    <source>
        <dbReference type="SAM" id="Phobius"/>
    </source>
</evidence>
<keyword evidence="3" id="KW-0121">Carboxypeptidase</keyword>
<evidence type="ECO:0000256" key="12">
    <source>
        <dbReference type="ARBA" id="ARBA00034000"/>
    </source>
</evidence>
<dbReference type="InterPro" id="IPR001460">
    <property type="entry name" value="PCN-bd_Tpept"/>
</dbReference>
<dbReference type="SUPFAM" id="SSF56601">
    <property type="entry name" value="beta-lactamase/transpeptidase-like"/>
    <property type="match status" value="1"/>
</dbReference>
<feature type="region of interest" description="Disordered" evidence="14">
    <location>
        <begin position="667"/>
        <end position="749"/>
    </location>
</feature>
<dbReference type="InterPro" id="IPR036950">
    <property type="entry name" value="PBP_transglycosylase"/>
</dbReference>
<evidence type="ECO:0000256" key="9">
    <source>
        <dbReference type="ARBA" id="ARBA00022984"/>
    </source>
</evidence>
<keyword evidence="15" id="KW-0472">Membrane</keyword>
<gene>
    <name evidence="18" type="ORF">ABEG17_07875</name>
</gene>
<evidence type="ECO:0000256" key="1">
    <source>
        <dbReference type="ARBA" id="ARBA00007090"/>
    </source>
</evidence>
<keyword evidence="6 18" id="KW-0808">Transferase</keyword>
<dbReference type="FunFam" id="1.10.3810.10:FF:000001">
    <property type="entry name" value="Penicillin-binding protein 1A"/>
    <property type="match status" value="1"/>
</dbReference>
<dbReference type="GO" id="GO:0009252">
    <property type="term" value="P:peptidoglycan biosynthetic process"/>
    <property type="evidence" value="ECO:0007669"/>
    <property type="project" value="UniProtKB-KW"/>
</dbReference>
<dbReference type="GO" id="GO:0030288">
    <property type="term" value="C:outer membrane-bounded periplasmic space"/>
    <property type="evidence" value="ECO:0007669"/>
    <property type="project" value="TreeGrafter"/>
</dbReference>
<dbReference type="GO" id="GO:0006508">
    <property type="term" value="P:proteolysis"/>
    <property type="evidence" value="ECO:0007669"/>
    <property type="project" value="UniProtKB-KW"/>
</dbReference>
<feature type="region of interest" description="Disordered" evidence="14">
    <location>
        <begin position="1"/>
        <end position="32"/>
    </location>
</feature>
<dbReference type="EC" id="2.4.-.-" evidence="18"/>
<keyword evidence="15" id="KW-1133">Transmembrane helix</keyword>
<evidence type="ECO:0000256" key="6">
    <source>
        <dbReference type="ARBA" id="ARBA00022679"/>
    </source>
</evidence>
<evidence type="ECO:0000256" key="14">
    <source>
        <dbReference type="SAM" id="MobiDB-lite"/>
    </source>
</evidence>
<keyword evidence="5 18" id="KW-0328">Glycosyltransferase</keyword>
<evidence type="ECO:0000256" key="7">
    <source>
        <dbReference type="ARBA" id="ARBA00022801"/>
    </source>
</evidence>
<dbReference type="EMBL" id="CP157483">
    <property type="protein sequence ID" value="XBO45241.1"/>
    <property type="molecule type" value="Genomic_DNA"/>
</dbReference>
<feature type="compositionally biased region" description="Polar residues" evidence="14">
    <location>
        <begin position="738"/>
        <end position="749"/>
    </location>
</feature>
<evidence type="ECO:0000256" key="13">
    <source>
        <dbReference type="ARBA" id="ARBA00049902"/>
    </source>
</evidence>
<evidence type="ECO:0000256" key="11">
    <source>
        <dbReference type="ARBA" id="ARBA00023316"/>
    </source>
</evidence>
<sequence>MSSSPPSSPRPKRPAQGQSGGARRPKGAKPVASRKKVWAKRLGIVALAGFVLMLLGFFTAYALIKTPEPNDLASAQASVIYYADGKTELDRISEVNRESVTIKQIPLVVREAHLAAEDRTFYQNSGISPSGIARAVWVGLRGGATQGGSTITQQYVKNYFLTQDQTLTRKAKEIVISIKIAKQKSKDQILQDYLNTIYYGRGAYGVQTAAKAYFGKDVSQLNASQGALLASVIRGPSFYDPGLGKQQTQNAKDRWTYVMDGMVSQGYITAAERAKATFPKVVKYSPDKGASGPNGFVTNAVKAELKSKLKLTDADIDRGGYKIVTTIDKRAQDAAIASVKARMPTGPGTSTLRVGLTSIRPGDGAVVAMYGGKDYKKEQFNTATQATMQAGSTFKVFTLLAALSQKDPISTKTRFDGRSPQYFKEFADPNAATDFLRQGGVRNFGPFPGEQFGNIDLRTATGHSVNTVYAQLNIKVGPQATRDAAVAAGLPAKGLGTNYANVLGTSHVKVIDMANAYATIAAKGQRVTPYFIASVKGGPGAINYKAKPVKKAAFDADAMADATDAMEQPIKDGTAMYAQNLGRPAAGKTGTTTDNKAAWFDGFTPQLATAVGIYSTGKNGQELSMNQIPGVGELTGATVPLHIWTDYMTSALAGQKVLDFPPRVGVGDNQIYTPPPTTTSSSTSSTSSTTSTTTTTTTTTTTAPPSTTSTTKPPAPTSTTRTKPPVPTTGTVTLLGNRPQTTAPPTTGP</sequence>
<dbReference type="GO" id="GO:0008955">
    <property type="term" value="F:peptidoglycan glycosyltransferase activity"/>
    <property type="evidence" value="ECO:0007669"/>
    <property type="project" value="UniProtKB-EC"/>
</dbReference>
<evidence type="ECO:0000256" key="3">
    <source>
        <dbReference type="ARBA" id="ARBA00022645"/>
    </source>
</evidence>
<feature type="transmembrane region" description="Helical" evidence="15">
    <location>
        <begin position="42"/>
        <end position="64"/>
    </location>
</feature>
<organism evidence="18">
    <name type="scientific">Pedococcus sp. KACC 23699</name>
    <dbReference type="NCBI Taxonomy" id="3149228"/>
    <lineage>
        <taxon>Bacteria</taxon>
        <taxon>Bacillati</taxon>
        <taxon>Actinomycetota</taxon>
        <taxon>Actinomycetes</taxon>
        <taxon>Micrococcales</taxon>
        <taxon>Intrasporangiaceae</taxon>
        <taxon>Pedococcus</taxon>
    </lineage>
</organism>
<feature type="domain" description="Glycosyl transferase family 51" evidence="17">
    <location>
        <begin position="88"/>
        <end position="262"/>
    </location>
</feature>
<evidence type="ECO:0000259" key="17">
    <source>
        <dbReference type="Pfam" id="PF00912"/>
    </source>
</evidence>
<dbReference type="GO" id="GO:0071555">
    <property type="term" value="P:cell wall organization"/>
    <property type="evidence" value="ECO:0007669"/>
    <property type="project" value="UniProtKB-KW"/>
</dbReference>
<feature type="domain" description="Penicillin-binding protein transpeptidase" evidence="16">
    <location>
        <begin position="361"/>
        <end position="611"/>
    </location>
</feature>
<dbReference type="Pfam" id="PF00905">
    <property type="entry name" value="Transpeptidase"/>
    <property type="match status" value="1"/>
</dbReference>
<comment type="catalytic activity">
    <reaction evidence="13">
        <text>[GlcNAc-(1-&gt;4)-Mur2Ac(oyl-L-Ala-gamma-D-Glu-L-Lys-D-Ala-D-Ala)](n)-di-trans,octa-cis-undecaprenyl diphosphate + beta-D-GlcNAc-(1-&gt;4)-Mur2Ac(oyl-L-Ala-gamma-D-Glu-L-Lys-D-Ala-D-Ala)-di-trans,octa-cis-undecaprenyl diphosphate = [GlcNAc-(1-&gt;4)-Mur2Ac(oyl-L-Ala-gamma-D-Glu-L-Lys-D-Ala-D-Ala)](n+1)-di-trans,octa-cis-undecaprenyl diphosphate + di-trans,octa-cis-undecaprenyl diphosphate + H(+)</text>
        <dbReference type="Rhea" id="RHEA:23708"/>
        <dbReference type="Rhea" id="RHEA-COMP:9602"/>
        <dbReference type="Rhea" id="RHEA-COMP:9603"/>
        <dbReference type="ChEBI" id="CHEBI:15378"/>
        <dbReference type="ChEBI" id="CHEBI:58405"/>
        <dbReference type="ChEBI" id="CHEBI:60033"/>
        <dbReference type="ChEBI" id="CHEBI:78435"/>
        <dbReference type="EC" id="2.4.99.28"/>
    </reaction>
</comment>
<dbReference type="InterPro" id="IPR012338">
    <property type="entry name" value="Beta-lactam/transpept-like"/>
</dbReference>
<protein>
    <submittedName>
        <fullName evidence="18">Transglycosylase domain-containing protein</fullName>
        <ecNumber evidence="18">2.4.-.-</ecNumber>
    </submittedName>
</protein>
<accession>A0AAU7JXT3</accession>
<evidence type="ECO:0000256" key="5">
    <source>
        <dbReference type="ARBA" id="ARBA00022676"/>
    </source>
</evidence>
<feature type="compositionally biased region" description="Low complexity" evidence="14">
    <location>
        <begin position="678"/>
        <end position="733"/>
    </location>
</feature>
<dbReference type="GO" id="GO:0009002">
    <property type="term" value="F:serine-type D-Ala-D-Ala carboxypeptidase activity"/>
    <property type="evidence" value="ECO:0007669"/>
    <property type="project" value="UniProtKB-EC"/>
</dbReference>
<evidence type="ECO:0000256" key="10">
    <source>
        <dbReference type="ARBA" id="ARBA00023268"/>
    </source>
</evidence>
<reference evidence="18" key="1">
    <citation type="submission" date="2024-05" db="EMBL/GenBank/DDBJ databases">
        <authorList>
            <person name="Kim S."/>
            <person name="Heo J."/>
            <person name="Choi H."/>
            <person name="Choi Y."/>
            <person name="Kwon S.-W."/>
            <person name="Kim Y."/>
        </authorList>
    </citation>
    <scope>NUCLEOTIDE SEQUENCE</scope>
    <source>
        <strain evidence="18">KACC 23699</strain>
    </source>
</reference>
<evidence type="ECO:0000313" key="18">
    <source>
        <dbReference type="EMBL" id="XBO45241.1"/>
    </source>
</evidence>
<keyword evidence="7" id="KW-0378">Hydrolase</keyword>
<evidence type="ECO:0000256" key="8">
    <source>
        <dbReference type="ARBA" id="ARBA00022960"/>
    </source>
</evidence>
<feature type="compositionally biased region" description="Basic residues" evidence="14">
    <location>
        <begin position="23"/>
        <end position="32"/>
    </location>
</feature>
<name>A0AAU7JXT3_9MICO</name>
<proteinExistence type="inferred from homology"/>
<dbReference type="RefSeq" id="WP_406832733.1">
    <property type="nucleotide sequence ID" value="NZ_CP157483.1"/>
</dbReference>
<dbReference type="InterPro" id="IPR001264">
    <property type="entry name" value="Glyco_trans_51"/>
</dbReference>
<evidence type="ECO:0000256" key="4">
    <source>
        <dbReference type="ARBA" id="ARBA00022670"/>
    </source>
</evidence>
<evidence type="ECO:0000256" key="2">
    <source>
        <dbReference type="ARBA" id="ARBA00007739"/>
    </source>
</evidence>
<keyword evidence="9" id="KW-0573">Peptidoglycan synthesis</keyword>
<dbReference type="PANTHER" id="PTHR32282">
    <property type="entry name" value="BINDING PROTEIN TRANSPEPTIDASE, PUTATIVE-RELATED"/>
    <property type="match status" value="1"/>
</dbReference>
<keyword evidence="8" id="KW-0133">Cell shape</keyword>
<keyword evidence="11" id="KW-0961">Cell wall biogenesis/degradation</keyword>
<dbReference type="GO" id="GO:0008658">
    <property type="term" value="F:penicillin binding"/>
    <property type="evidence" value="ECO:0007669"/>
    <property type="project" value="InterPro"/>
</dbReference>
<dbReference type="SUPFAM" id="SSF53955">
    <property type="entry name" value="Lysozyme-like"/>
    <property type="match status" value="1"/>
</dbReference>
<dbReference type="Pfam" id="PF00912">
    <property type="entry name" value="Transgly"/>
    <property type="match status" value="1"/>
</dbReference>
<dbReference type="PANTHER" id="PTHR32282:SF34">
    <property type="entry name" value="PENICILLIN-BINDING PROTEIN 1A"/>
    <property type="match status" value="1"/>
</dbReference>
<keyword evidence="4" id="KW-0645">Protease</keyword>
<dbReference type="InterPro" id="IPR050396">
    <property type="entry name" value="Glycosyltr_51/Transpeptidase"/>
</dbReference>
<evidence type="ECO:0000259" key="16">
    <source>
        <dbReference type="Pfam" id="PF00905"/>
    </source>
</evidence>
<dbReference type="Gene3D" id="3.40.710.10">
    <property type="entry name" value="DD-peptidase/beta-lactamase superfamily"/>
    <property type="match status" value="1"/>
</dbReference>
<dbReference type="InterPro" id="IPR023346">
    <property type="entry name" value="Lysozyme-like_dom_sf"/>
</dbReference>
<keyword evidence="15" id="KW-0812">Transmembrane</keyword>
<dbReference type="Gene3D" id="1.10.3810.10">
    <property type="entry name" value="Biosynthetic peptidoglycan transglycosylase-like"/>
    <property type="match status" value="1"/>
</dbReference>